<sequence>MNQIYVNMVHDMPARLNLRKIIYKYLILELFTNAQSCNFLTCIEKGTTFLISHINKDMEKEIFQKKSRKYINLMKKVQIYHLNMIDNIYDLKAIQLYTNILINCLIQNTTSSNLSFKEQEMLLRSLLFFYFKKKFI</sequence>
<name>W7KLP9_PLAFO</name>
<dbReference type="Pfam" id="PF14733">
    <property type="entry name" value="ACDC"/>
    <property type="match status" value="1"/>
</dbReference>
<accession>W7KLP9</accession>
<protein>
    <recommendedName>
        <fullName evidence="1">AP2-coincident C-terminal domain-containing protein</fullName>
    </recommendedName>
</protein>
<evidence type="ECO:0000313" key="3">
    <source>
        <dbReference type="Proteomes" id="UP000030673"/>
    </source>
</evidence>
<proteinExistence type="predicted"/>
<evidence type="ECO:0000259" key="1">
    <source>
        <dbReference type="Pfam" id="PF14733"/>
    </source>
</evidence>
<feature type="domain" description="AP2-coincident C-terminal" evidence="1">
    <location>
        <begin position="11"/>
        <end position="126"/>
    </location>
</feature>
<keyword evidence="3" id="KW-1185">Reference proteome</keyword>
<dbReference type="Proteomes" id="UP000030673">
    <property type="component" value="Unassembled WGS sequence"/>
</dbReference>
<dbReference type="OMA" id="NQIYVNM"/>
<organism evidence="2 3">
    <name type="scientific">Plasmodium falciparum (isolate NF54)</name>
    <dbReference type="NCBI Taxonomy" id="5843"/>
    <lineage>
        <taxon>Eukaryota</taxon>
        <taxon>Sar</taxon>
        <taxon>Alveolata</taxon>
        <taxon>Apicomplexa</taxon>
        <taxon>Aconoidasida</taxon>
        <taxon>Haemosporida</taxon>
        <taxon>Plasmodiidae</taxon>
        <taxon>Plasmodium</taxon>
        <taxon>Plasmodium (Laverania)</taxon>
    </lineage>
</organism>
<evidence type="ECO:0000313" key="2">
    <source>
        <dbReference type="EMBL" id="EWC90482.1"/>
    </source>
</evidence>
<dbReference type="EMBL" id="KE123739">
    <property type="protein sequence ID" value="EWC90482.1"/>
    <property type="molecule type" value="Genomic_DNA"/>
</dbReference>
<dbReference type="InterPro" id="IPR028078">
    <property type="entry name" value="ACDC"/>
</dbReference>
<reference evidence="2 3" key="1">
    <citation type="submission" date="2013-02" db="EMBL/GenBank/DDBJ databases">
        <title>The Genome Sequence of Plasmodium falciparum NF54.</title>
        <authorList>
            <consortium name="The Broad Institute Genome Sequencing Platform"/>
            <consortium name="The Broad Institute Genome Sequencing Center for Infectious Disease"/>
            <person name="Neafsey D."/>
            <person name="Cheeseman I."/>
            <person name="Volkman S."/>
            <person name="Adams J."/>
            <person name="Walker B."/>
            <person name="Young S.K."/>
            <person name="Zeng Q."/>
            <person name="Gargeya S."/>
            <person name="Fitzgerald M."/>
            <person name="Haas B."/>
            <person name="Abouelleil A."/>
            <person name="Alvarado L."/>
            <person name="Arachchi H.M."/>
            <person name="Berlin A.M."/>
            <person name="Chapman S.B."/>
            <person name="Dewar J."/>
            <person name="Goldberg J."/>
            <person name="Griggs A."/>
            <person name="Gujja S."/>
            <person name="Hansen M."/>
            <person name="Howarth C."/>
            <person name="Imamovic A."/>
            <person name="Larimer J."/>
            <person name="McCowan C."/>
            <person name="Murphy C."/>
            <person name="Neiman D."/>
            <person name="Pearson M."/>
            <person name="Priest M."/>
            <person name="Roberts A."/>
            <person name="Saif S."/>
            <person name="Shea T."/>
            <person name="Sisk P."/>
            <person name="Sykes S."/>
            <person name="Wortman J."/>
            <person name="Nusbaum C."/>
            <person name="Birren B."/>
        </authorList>
    </citation>
    <scope>NUCLEOTIDE SEQUENCE [LARGE SCALE GENOMIC DNA]</scope>
    <source>
        <strain evidence="2 3">NF54</strain>
    </source>
</reference>
<dbReference type="PANTHER" id="PTHR33150">
    <property type="entry name" value="EXTRACELLULAR MATRIX-BINDING PROTEIN EBH"/>
    <property type="match status" value="1"/>
</dbReference>
<dbReference type="AlphaFoldDB" id="W7KLP9"/>
<dbReference type="PANTHER" id="PTHR33150:SF1">
    <property type="entry name" value="EXTRACELLULAR MATRIX-BINDING PROTEIN EBH"/>
    <property type="match status" value="1"/>
</dbReference>
<gene>
    <name evidence="2" type="ORF">PFNF54_00646</name>
</gene>
<dbReference type="InterPro" id="IPR051197">
    <property type="entry name" value="ECM-binding_protein"/>
</dbReference>